<evidence type="ECO:0000313" key="4">
    <source>
        <dbReference type="EMBL" id="GHP05100.1"/>
    </source>
</evidence>
<dbReference type="PANTHER" id="PTHR15837">
    <property type="entry name" value="RAN GUANINE NUCLEOTIDE RELEASE FACTOR"/>
    <property type="match status" value="1"/>
</dbReference>
<reference evidence="4" key="1">
    <citation type="submission" date="2020-10" db="EMBL/GenBank/DDBJ databases">
        <title>Unveiling of a novel bifunctional photoreceptor, Dualchrome1, isolated from a cosmopolitan green alga.</title>
        <authorList>
            <person name="Suzuki S."/>
            <person name="Kawachi M."/>
        </authorList>
    </citation>
    <scope>NUCLEOTIDE SEQUENCE</scope>
    <source>
        <strain evidence="4">NIES 2893</strain>
    </source>
</reference>
<dbReference type="GO" id="GO:0005085">
    <property type="term" value="F:guanyl-nucleotide exchange factor activity"/>
    <property type="evidence" value="ECO:0007669"/>
    <property type="project" value="TreeGrafter"/>
</dbReference>
<protein>
    <recommendedName>
        <fullName evidence="6">Mog1p/PsbP-like protein</fullName>
    </recommendedName>
</protein>
<dbReference type="AlphaFoldDB" id="A0A830HH73"/>
<sequence length="201" mass="21444">MSPSTSRRPLYGGAMTVLHIPPDFLDTDEVIDIVKRPIPDNQEMFVAPGLGSQQLHQAPTTIFIDLLEVNEDTKTLHEDPAKLVAFHAGQLLFDGTRRENVASEFEAAAAEASTSATNVDVPGAVDKRSGSEVKAIGAYHSYLDVADLEIAVVRLPTVNTDVVISRSGVGANADADATISSLRDVAASLTVDDWNLFGEEA</sequence>
<dbReference type="SUPFAM" id="SSF55724">
    <property type="entry name" value="Mog1p/PsbP-like"/>
    <property type="match status" value="1"/>
</dbReference>
<evidence type="ECO:0000313" key="5">
    <source>
        <dbReference type="Proteomes" id="UP000660262"/>
    </source>
</evidence>
<dbReference type="Proteomes" id="UP000660262">
    <property type="component" value="Unassembled WGS sequence"/>
</dbReference>
<dbReference type="Gene3D" id="3.40.1000.10">
    <property type="entry name" value="Mog1/PsbP, alpha/beta/alpha sandwich"/>
    <property type="match status" value="1"/>
</dbReference>
<evidence type="ECO:0000256" key="3">
    <source>
        <dbReference type="ARBA" id="ARBA00022927"/>
    </source>
</evidence>
<proteinExistence type="inferred from homology"/>
<evidence type="ECO:0008006" key="6">
    <source>
        <dbReference type="Google" id="ProtNLM"/>
    </source>
</evidence>
<name>A0A830HH73_9CHLO</name>
<dbReference type="GO" id="GO:0005634">
    <property type="term" value="C:nucleus"/>
    <property type="evidence" value="ECO:0007669"/>
    <property type="project" value="TreeGrafter"/>
</dbReference>
<dbReference type="EMBL" id="BNJQ01000009">
    <property type="protein sequence ID" value="GHP05100.1"/>
    <property type="molecule type" value="Genomic_DNA"/>
</dbReference>
<dbReference type="InterPro" id="IPR016123">
    <property type="entry name" value="Mog1/PsbP_a/b/a-sand"/>
</dbReference>
<evidence type="ECO:0000256" key="1">
    <source>
        <dbReference type="ARBA" id="ARBA00010307"/>
    </source>
</evidence>
<dbReference type="OrthoDB" id="10255285at2759"/>
<comment type="caution">
    <text evidence="4">The sequence shown here is derived from an EMBL/GenBank/DDBJ whole genome shotgun (WGS) entry which is preliminary data.</text>
</comment>
<accession>A0A830HH73</accession>
<keyword evidence="5" id="KW-1185">Reference proteome</keyword>
<dbReference type="Pfam" id="PF04603">
    <property type="entry name" value="Mog1"/>
    <property type="match status" value="1"/>
</dbReference>
<dbReference type="InterPro" id="IPR007681">
    <property type="entry name" value="Mog1"/>
</dbReference>
<keyword evidence="2" id="KW-0813">Transport</keyword>
<comment type="similarity">
    <text evidence="1">Belongs to the MOG1 family.</text>
</comment>
<keyword evidence="3" id="KW-0653">Protein transport</keyword>
<dbReference type="PANTHER" id="PTHR15837:SF0">
    <property type="entry name" value="RAN GUANINE NUCLEOTIDE RELEASE FACTOR"/>
    <property type="match status" value="1"/>
</dbReference>
<evidence type="ECO:0000256" key="2">
    <source>
        <dbReference type="ARBA" id="ARBA00022448"/>
    </source>
</evidence>
<dbReference type="GO" id="GO:0031267">
    <property type="term" value="F:small GTPase binding"/>
    <property type="evidence" value="ECO:0007669"/>
    <property type="project" value="TreeGrafter"/>
</dbReference>
<dbReference type="GO" id="GO:0006606">
    <property type="term" value="P:protein import into nucleus"/>
    <property type="evidence" value="ECO:0007669"/>
    <property type="project" value="TreeGrafter"/>
</dbReference>
<organism evidence="4 5">
    <name type="scientific">Pycnococcus provasolii</name>
    <dbReference type="NCBI Taxonomy" id="41880"/>
    <lineage>
        <taxon>Eukaryota</taxon>
        <taxon>Viridiplantae</taxon>
        <taxon>Chlorophyta</taxon>
        <taxon>Pseudoscourfieldiophyceae</taxon>
        <taxon>Pseudoscourfieldiales</taxon>
        <taxon>Pycnococcaceae</taxon>
        <taxon>Pycnococcus</taxon>
    </lineage>
</organism>
<gene>
    <name evidence="4" type="ORF">PPROV_000385200</name>
</gene>